<name>A0ABV6BGH5_9GAMM</name>
<dbReference type="RefSeq" id="WP_377246879.1">
    <property type="nucleotide sequence ID" value="NZ_JBHLXP010000005.1"/>
</dbReference>
<evidence type="ECO:0000313" key="2">
    <source>
        <dbReference type="Proteomes" id="UP001589813"/>
    </source>
</evidence>
<organism evidence="1 2">
    <name type="scientific">Rheinheimera tilapiae</name>
    <dbReference type="NCBI Taxonomy" id="875043"/>
    <lineage>
        <taxon>Bacteria</taxon>
        <taxon>Pseudomonadati</taxon>
        <taxon>Pseudomonadota</taxon>
        <taxon>Gammaproteobacteria</taxon>
        <taxon>Chromatiales</taxon>
        <taxon>Chromatiaceae</taxon>
        <taxon>Rheinheimera</taxon>
    </lineage>
</organism>
<dbReference type="Proteomes" id="UP001589813">
    <property type="component" value="Unassembled WGS sequence"/>
</dbReference>
<dbReference type="Gene3D" id="3.40.50.300">
    <property type="entry name" value="P-loop containing nucleotide triphosphate hydrolases"/>
    <property type="match status" value="1"/>
</dbReference>
<dbReference type="InterPro" id="IPR004596">
    <property type="entry name" value="Cell_div_suppressor_SulA"/>
</dbReference>
<protein>
    <submittedName>
        <fullName evidence="1">SulA-like leucine-rich domain-containing protein</fullName>
    </submittedName>
</protein>
<gene>
    <name evidence="1" type="ORF">ACFFJP_16880</name>
</gene>
<reference evidence="1 2" key="1">
    <citation type="submission" date="2024-09" db="EMBL/GenBank/DDBJ databases">
        <authorList>
            <person name="Sun Q."/>
            <person name="Mori K."/>
        </authorList>
    </citation>
    <scope>NUCLEOTIDE SEQUENCE [LARGE SCALE GENOMIC DNA]</scope>
    <source>
        <strain evidence="1 2">KCTC 23315</strain>
    </source>
</reference>
<dbReference type="Pfam" id="PF03846">
    <property type="entry name" value="SulA"/>
    <property type="match status" value="1"/>
</dbReference>
<comment type="caution">
    <text evidence="1">The sequence shown here is derived from an EMBL/GenBank/DDBJ whole genome shotgun (WGS) entry which is preliminary data.</text>
</comment>
<evidence type="ECO:0000313" key="1">
    <source>
        <dbReference type="EMBL" id="MFC0049979.1"/>
    </source>
</evidence>
<dbReference type="SUPFAM" id="SSF52540">
    <property type="entry name" value="P-loop containing nucleoside triphosphate hydrolases"/>
    <property type="match status" value="1"/>
</dbReference>
<proteinExistence type="predicted"/>
<dbReference type="InterPro" id="IPR027417">
    <property type="entry name" value="P-loop_NTPase"/>
</dbReference>
<dbReference type="EMBL" id="JBHLXP010000005">
    <property type="protein sequence ID" value="MFC0049979.1"/>
    <property type="molecule type" value="Genomic_DNA"/>
</dbReference>
<accession>A0ABV6BGH5</accession>
<sequence length="143" mass="16099">MRQLALTTSVSRLPQSALNRQQAGYFREIAEDNIASICQTLAALTTSGDVQQGWILVLAPQHHLSKQLLEQCQIDCQRLLVIGQKQVHRYDNLMRDALTCSTCSAVLSFLPVDCAELADYQYLANKYQTQLINHYSIQTCTSH</sequence>
<keyword evidence="2" id="KW-1185">Reference proteome</keyword>